<proteinExistence type="inferred from homology"/>
<reference evidence="13" key="1">
    <citation type="submission" date="2019-10" db="EMBL/GenBank/DDBJ databases">
        <title>Otarine herpesvirus 4 in Northern fur seal genital swab.</title>
        <authorList>
            <person name="Deming A.C."/>
            <person name="Wellehan J.F.X."/>
            <person name="Gulland F.M.D."/>
        </authorList>
    </citation>
    <scope>NUCLEOTIDE SEQUENCE</scope>
    <source>
        <strain evidence="13">Cu11-001</strain>
    </source>
</reference>
<keyword evidence="5" id="KW-1043">Host membrane</keyword>
<evidence type="ECO:0000256" key="4">
    <source>
        <dbReference type="ARBA" id="ARBA00022844"/>
    </source>
</evidence>
<keyword evidence="8 11" id="KW-0472">Membrane</keyword>
<keyword evidence="9" id="KW-1015">Disulfide bond</keyword>
<name>A0A889IWN0_9GAMA</name>
<evidence type="ECO:0000256" key="10">
    <source>
        <dbReference type="ARBA" id="ARBA00034089"/>
    </source>
</evidence>
<dbReference type="InterPro" id="IPR034707">
    <property type="entry name" value="HSV_GN"/>
</dbReference>
<sequence>MWSRAILRQIRQMACTVLVFVLELIAAYEAHSATMSTSTQLAMPSNGRDMGNFYNHSCNADVYAPSLWSFSTIWAILNVTLIMAATIVYLMYVCFSGFVKTMMYT</sequence>
<dbReference type="Pfam" id="PF03554">
    <property type="entry name" value="Herpes_UL73"/>
    <property type="match status" value="1"/>
</dbReference>
<dbReference type="GO" id="GO:0019031">
    <property type="term" value="C:viral envelope"/>
    <property type="evidence" value="ECO:0007669"/>
    <property type="project" value="UniProtKB-KW"/>
</dbReference>
<feature type="transmembrane region" description="Helical" evidence="11">
    <location>
        <begin position="73"/>
        <end position="95"/>
    </location>
</feature>
<evidence type="ECO:0000259" key="12">
    <source>
        <dbReference type="Pfam" id="PF03554"/>
    </source>
</evidence>
<keyword evidence="3" id="KW-1040">Host Golgi apparatus</keyword>
<keyword evidence="7 11" id="KW-1133">Transmembrane helix</keyword>
<accession>A0A889IWN0</accession>
<dbReference type="EMBL" id="MN545487">
    <property type="protein sequence ID" value="QRE02533.1"/>
    <property type="molecule type" value="Genomic_DNA"/>
</dbReference>
<dbReference type="HAMAP" id="MF_04037">
    <property type="entry name" value="HSV_GN"/>
    <property type="match status" value="1"/>
</dbReference>
<protein>
    <submittedName>
        <fullName evidence="13">Envelope glycoprotein gN</fullName>
    </submittedName>
</protein>
<evidence type="ECO:0000256" key="9">
    <source>
        <dbReference type="ARBA" id="ARBA00023157"/>
    </source>
</evidence>
<feature type="domain" description="Herpesvirus envelope glycoprotein N" evidence="12">
    <location>
        <begin position="35"/>
        <end position="103"/>
    </location>
</feature>
<evidence type="ECO:0000256" key="6">
    <source>
        <dbReference type="ARBA" id="ARBA00022879"/>
    </source>
</evidence>
<comment type="function">
    <text evidence="10">Envelope glycoprotein necessary for proper maturation of gM and modulation of its membrane fusion activity. Also plays a critical role in virion morphogenesis.</text>
</comment>
<evidence type="ECO:0000256" key="1">
    <source>
        <dbReference type="ARBA" id="ARBA00022692"/>
    </source>
</evidence>
<evidence type="ECO:0000313" key="13">
    <source>
        <dbReference type="EMBL" id="QRE02533.1"/>
    </source>
</evidence>
<evidence type="ECO:0000256" key="7">
    <source>
        <dbReference type="ARBA" id="ARBA00022989"/>
    </source>
</evidence>
<keyword evidence="1 11" id="KW-0812">Transmembrane</keyword>
<evidence type="ECO:0000256" key="5">
    <source>
        <dbReference type="ARBA" id="ARBA00022870"/>
    </source>
</evidence>
<keyword evidence="6 13" id="KW-0261">Viral envelope protein</keyword>
<keyword evidence="2" id="KW-0732">Signal</keyword>
<evidence type="ECO:0000256" key="8">
    <source>
        <dbReference type="ARBA" id="ARBA00023136"/>
    </source>
</evidence>
<organism evidence="13">
    <name type="scientific">Otarine gammaherpesvirus 4</name>
    <dbReference type="NCBI Taxonomy" id="2801541"/>
    <lineage>
        <taxon>Viruses</taxon>
        <taxon>Duplodnaviria</taxon>
        <taxon>Heunggongvirae</taxon>
        <taxon>Peploviricota</taxon>
        <taxon>Herviviricetes</taxon>
        <taxon>Herpesvirales</taxon>
        <taxon>Orthoherpesviridae</taxon>
        <taxon>Gammaherpesvirinae</taxon>
    </lineage>
</organism>
<evidence type="ECO:0000256" key="11">
    <source>
        <dbReference type="SAM" id="Phobius"/>
    </source>
</evidence>
<evidence type="ECO:0000256" key="2">
    <source>
        <dbReference type="ARBA" id="ARBA00022729"/>
    </source>
</evidence>
<keyword evidence="4" id="KW-0946">Virion</keyword>
<gene>
    <name evidence="13" type="primary">ORF53</name>
</gene>
<evidence type="ECO:0000256" key="3">
    <source>
        <dbReference type="ARBA" id="ARBA00022812"/>
    </source>
</evidence>
<dbReference type="InterPro" id="IPR005211">
    <property type="entry name" value="Herpes_glycoprotein_N_domain"/>
</dbReference>